<evidence type="ECO:0000313" key="1">
    <source>
        <dbReference type="EMBL" id="SVE63597.1"/>
    </source>
</evidence>
<protein>
    <submittedName>
        <fullName evidence="1">Uncharacterized protein</fullName>
    </submittedName>
</protein>
<accession>A0A383F389</accession>
<feature type="non-terminal residue" evidence="1">
    <location>
        <position position="47"/>
    </location>
</feature>
<dbReference type="EMBL" id="UINC01231171">
    <property type="protein sequence ID" value="SVE63597.1"/>
    <property type="molecule type" value="Genomic_DNA"/>
</dbReference>
<organism evidence="1">
    <name type="scientific">marine metagenome</name>
    <dbReference type="NCBI Taxonomy" id="408172"/>
    <lineage>
        <taxon>unclassified sequences</taxon>
        <taxon>metagenomes</taxon>
        <taxon>ecological metagenomes</taxon>
    </lineage>
</organism>
<name>A0A383F389_9ZZZZ</name>
<dbReference type="AlphaFoldDB" id="A0A383F389"/>
<proteinExistence type="predicted"/>
<sequence length="47" mass="5404">MKEYDIGYPYSKAPRILNEGSRTIKSKIAAWRLGQEYYDGARETGYG</sequence>
<reference evidence="1" key="1">
    <citation type="submission" date="2018-05" db="EMBL/GenBank/DDBJ databases">
        <authorList>
            <person name="Lanie J.A."/>
            <person name="Ng W.-L."/>
            <person name="Kazmierczak K.M."/>
            <person name="Andrzejewski T.M."/>
            <person name="Davidsen T.M."/>
            <person name="Wayne K.J."/>
            <person name="Tettelin H."/>
            <person name="Glass J.I."/>
            <person name="Rusch D."/>
            <person name="Podicherti R."/>
            <person name="Tsui H.-C.T."/>
            <person name="Winkler M.E."/>
        </authorList>
    </citation>
    <scope>NUCLEOTIDE SEQUENCE</scope>
</reference>
<gene>
    <name evidence="1" type="ORF">METZ01_LOCUS516451</name>
</gene>